<keyword evidence="2" id="KW-1185">Reference proteome</keyword>
<sequence length="65" mass="7236">MRGAPTLIARRSPGNAWQDAVQLCRVTVLLRVRRGLQVRPQRGVAPLYMATVFCSAGQRPVGIYR</sequence>
<evidence type="ECO:0000313" key="2">
    <source>
        <dbReference type="Proteomes" id="UP000050902"/>
    </source>
</evidence>
<dbReference type="EMBL" id="LDJG01000011">
    <property type="protein sequence ID" value="KRG57712.1"/>
    <property type="molecule type" value="Genomic_DNA"/>
</dbReference>
<protein>
    <submittedName>
        <fullName evidence="1">Uncharacterized protein</fullName>
    </submittedName>
</protein>
<accession>A0ABR5NKF4</accession>
<reference evidence="1 2" key="1">
    <citation type="submission" date="2015-05" db="EMBL/GenBank/DDBJ databases">
        <title>Genome sequencing and analysis of members of genus Stenotrophomonas.</title>
        <authorList>
            <person name="Patil P.P."/>
            <person name="Midha S."/>
            <person name="Patil P.B."/>
        </authorList>
    </citation>
    <scope>NUCLEOTIDE SEQUENCE [LARGE SCALE GENOMIC DNA]</scope>
    <source>
        <strain evidence="1 2">DSM 12575</strain>
    </source>
</reference>
<name>A0ABR5NKF4_9GAMM</name>
<evidence type="ECO:0000313" key="1">
    <source>
        <dbReference type="EMBL" id="KRG57712.1"/>
    </source>
</evidence>
<comment type="caution">
    <text evidence="1">The sequence shown here is derived from an EMBL/GenBank/DDBJ whole genome shotgun (WGS) entry which is preliminary data.</text>
</comment>
<organism evidence="1 2">
    <name type="scientific">Stenotrophomonas nitritireducens</name>
    <dbReference type="NCBI Taxonomy" id="83617"/>
    <lineage>
        <taxon>Bacteria</taxon>
        <taxon>Pseudomonadati</taxon>
        <taxon>Pseudomonadota</taxon>
        <taxon>Gammaproteobacteria</taxon>
        <taxon>Lysobacterales</taxon>
        <taxon>Lysobacteraceae</taxon>
        <taxon>Stenotrophomonas</taxon>
    </lineage>
</organism>
<dbReference type="Proteomes" id="UP000050902">
    <property type="component" value="Unassembled WGS sequence"/>
</dbReference>
<proteinExistence type="predicted"/>
<gene>
    <name evidence="1" type="ORF">ABB22_08510</name>
</gene>